<gene>
    <name evidence="1" type="ORF">ACAOBT_LOCUS5312</name>
</gene>
<reference evidence="1" key="1">
    <citation type="submission" date="2022-03" db="EMBL/GenBank/DDBJ databases">
        <authorList>
            <person name="Sayadi A."/>
        </authorList>
    </citation>
    <scope>NUCLEOTIDE SEQUENCE</scope>
</reference>
<proteinExistence type="predicted"/>
<keyword evidence="2" id="KW-1185">Reference proteome</keyword>
<name>A0A9P0K1M5_ACAOB</name>
<dbReference type="OrthoDB" id="346839at2759"/>
<evidence type="ECO:0000313" key="2">
    <source>
        <dbReference type="Proteomes" id="UP001152888"/>
    </source>
</evidence>
<dbReference type="EMBL" id="CAKOFQ010006709">
    <property type="protein sequence ID" value="CAH1963630.1"/>
    <property type="molecule type" value="Genomic_DNA"/>
</dbReference>
<sequence>MLYFLVKSRFISLHHFFLISSCEVFCRLLTTIRCPSGTITTFFCTPPLPEKIPCESPALIAGAPSKRDRTLEEREGTTDTADEVTIGISSSSITI</sequence>
<evidence type="ECO:0000313" key="1">
    <source>
        <dbReference type="EMBL" id="CAH1963630.1"/>
    </source>
</evidence>
<organism evidence="1 2">
    <name type="scientific">Acanthoscelides obtectus</name>
    <name type="common">Bean weevil</name>
    <name type="synonym">Bruchus obtectus</name>
    <dbReference type="NCBI Taxonomy" id="200917"/>
    <lineage>
        <taxon>Eukaryota</taxon>
        <taxon>Metazoa</taxon>
        <taxon>Ecdysozoa</taxon>
        <taxon>Arthropoda</taxon>
        <taxon>Hexapoda</taxon>
        <taxon>Insecta</taxon>
        <taxon>Pterygota</taxon>
        <taxon>Neoptera</taxon>
        <taxon>Endopterygota</taxon>
        <taxon>Coleoptera</taxon>
        <taxon>Polyphaga</taxon>
        <taxon>Cucujiformia</taxon>
        <taxon>Chrysomeloidea</taxon>
        <taxon>Chrysomelidae</taxon>
        <taxon>Bruchinae</taxon>
        <taxon>Bruchini</taxon>
        <taxon>Acanthoscelides</taxon>
    </lineage>
</organism>
<dbReference type="Proteomes" id="UP001152888">
    <property type="component" value="Unassembled WGS sequence"/>
</dbReference>
<comment type="caution">
    <text evidence="1">The sequence shown here is derived from an EMBL/GenBank/DDBJ whole genome shotgun (WGS) entry which is preliminary data.</text>
</comment>
<protein>
    <submittedName>
        <fullName evidence="1">Uncharacterized protein</fullName>
    </submittedName>
</protein>
<dbReference type="PROSITE" id="PS51257">
    <property type="entry name" value="PROKAR_LIPOPROTEIN"/>
    <property type="match status" value="1"/>
</dbReference>
<dbReference type="AlphaFoldDB" id="A0A9P0K1M5"/>
<accession>A0A9P0K1M5</accession>